<evidence type="ECO:0000313" key="1">
    <source>
        <dbReference type="EMBL" id="MDI1489583.1"/>
    </source>
</evidence>
<evidence type="ECO:0000313" key="2">
    <source>
        <dbReference type="Proteomes" id="UP001161017"/>
    </source>
</evidence>
<accession>A0AA43QN91</accession>
<comment type="caution">
    <text evidence="1">The sequence shown here is derived from an EMBL/GenBank/DDBJ whole genome shotgun (WGS) entry which is preliminary data.</text>
</comment>
<gene>
    <name evidence="1" type="ORF">OHK93_000780</name>
</gene>
<dbReference type="AlphaFoldDB" id="A0AA43QN91"/>
<dbReference type="EMBL" id="JAPUFD010000010">
    <property type="protein sequence ID" value="MDI1489583.1"/>
    <property type="molecule type" value="Genomic_DNA"/>
</dbReference>
<dbReference type="Proteomes" id="UP001161017">
    <property type="component" value="Unassembled WGS sequence"/>
</dbReference>
<name>A0AA43QN91_9LECA</name>
<keyword evidence="2" id="KW-1185">Reference proteome</keyword>
<sequence length="582" mass="65651">MLQRTESLAELSVSFETYDLPEAEQSCWVPLFANPTIAQGFPVRRRDNEEQGIEIPLEMMAALGGARHMTNYEGGLVLKGFSTMFVPVKRYRKSVQWHMIFDRQGNRLSYRELQGLSSNRVLLDQLTQECVRGARAFLGWWKAAEIHLGTREAAYGSIDWSPAKKVGRPIKFSGAEIGFQWMFTGKLSFKLGAKDGNFHFSHERPFRQLIKCAKDTPITLYDLQDRRAWLVPALDVMLHIVHTRHHLAPYQIGGRTVELPAAAPQGGRSAEDAILENQKLPIDEANGPCAKGYSFKDAIIDLWSQIERLMEKEDLLGGASGLTLRGTTRNKLHGWEFMSLVHEKNYRQKEALIEKSSGGWVDLIDDIDTLVLMGTGFGDIIRPVSEISRLCRRWSSLPEGKDYLAANIPIMEVLYAEAGSRTSRKHLSTNHLQWHRGSTLFEFCINPDLDHCECDRTQQIYHESQFKTLGQVRPPGKLEDMGCVIFGQAHHFLKPKKTVNKKMNSVYNLPNVALQSLECSTSTPSPDEPMKSSLAKQVRVPTFGVNKNPGIVRPKNPCSPAPTMNTISCFADSIAKRRREMP</sequence>
<reference evidence="1" key="1">
    <citation type="journal article" date="2023" name="Genome Biol. Evol.">
        <title>First Whole Genome Sequence and Flow Cytometry Genome Size Data for the Lichen-Forming Fungus Ramalina farinacea (Ascomycota).</title>
        <authorList>
            <person name="Llewellyn T."/>
            <person name="Mian S."/>
            <person name="Hill R."/>
            <person name="Leitch I.J."/>
            <person name="Gaya E."/>
        </authorList>
    </citation>
    <scope>NUCLEOTIDE SEQUENCE</scope>
    <source>
        <strain evidence="1">LIQ254RAFAR</strain>
    </source>
</reference>
<protein>
    <submittedName>
        <fullName evidence="1">Uncharacterized protein</fullName>
    </submittedName>
</protein>
<organism evidence="1 2">
    <name type="scientific">Ramalina farinacea</name>
    <dbReference type="NCBI Taxonomy" id="258253"/>
    <lineage>
        <taxon>Eukaryota</taxon>
        <taxon>Fungi</taxon>
        <taxon>Dikarya</taxon>
        <taxon>Ascomycota</taxon>
        <taxon>Pezizomycotina</taxon>
        <taxon>Lecanoromycetes</taxon>
        <taxon>OSLEUM clade</taxon>
        <taxon>Lecanoromycetidae</taxon>
        <taxon>Lecanorales</taxon>
        <taxon>Lecanorineae</taxon>
        <taxon>Ramalinaceae</taxon>
        <taxon>Ramalina</taxon>
    </lineage>
</organism>
<proteinExistence type="predicted"/>